<feature type="transmembrane region" description="Helical" evidence="1">
    <location>
        <begin position="18"/>
        <end position="40"/>
    </location>
</feature>
<keyword evidence="1" id="KW-0472">Membrane</keyword>
<reference evidence="2 3" key="1">
    <citation type="submission" date="2019-11" db="EMBL/GenBank/DDBJ databases">
        <title>Whole genome shotgun sequencing (WGS) data from Adlercreutzia equolifaciens ResAG-91, Eggerthella lenta MRI-F36, MRI-F37, MRI-F40, ResAG-49, ResAG-88, ResAG-121, ResAG-145, and Gordonibacter sp. ResAG-5, ResAG-26, ResAG-43, ResAG-50, ResAG-59.</title>
        <authorList>
            <person name="Stoll D.A."/>
            <person name="Danylec N."/>
            <person name="Franz C.M.A.P."/>
            <person name="Huch M."/>
        </authorList>
    </citation>
    <scope>NUCLEOTIDE SEQUENCE [LARGE SCALE GENOMIC DNA]</scope>
    <source>
        <strain evidence="2 3">ResAG-59</strain>
    </source>
</reference>
<keyword evidence="1" id="KW-0812">Transmembrane</keyword>
<organism evidence="2 3">
    <name type="scientific">Gordonibacter urolithinfaciens</name>
    <dbReference type="NCBI Taxonomy" id="1335613"/>
    <lineage>
        <taxon>Bacteria</taxon>
        <taxon>Bacillati</taxon>
        <taxon>Actinomycetota</taxon>
        <taxon>Coriobacteriia</taxon>
        <taxon>Eggerthellales</taxon>
        <taxon>Eggerthellaceae</taxon>
        <taxon>Gordonibacter</taxon>
    </lineage>
</organism>
<evidence type="ECO:0000313" key="2">
    <source>
        <dbReference type="EMBL" id="MVN16163.1"/>
    </source>
</evidence>
<keyword evidence="3" id="KW-1185">Reference proteome</keyword>
<keyword evidence="1" id="KW-1133">Transmembrane helix</keyword>
<feature type="transmembrane region" description="Helical" evidence="1">
    <location>
        <begin position="209"/>
        <end position="226"/>
    </location>
</feature>
<dbReference type="EMBL" id="WPOC01000025">
    <property type="protein sequence ID" value="MVN16163.1"/>
    <property type="molecule type" value="Genomic_DNA"/>
</dbReference>
<dbReference type="Proteomes" id="UP000468327">
    <property type="component" value="Unassembled WGS sequence"/>
</dbReference>
<evidence type="ECO:0000256" key="1">
    <source>
        <dbReference type="SAM" id="Phobius"/>
    </source>
</evidence>
<name>A0A6N8IMR0_9ACTN</name>
<comment type="caution">
    <text evidence="2">The sequence shown here is derived from an EMBL/GenBank/DDBJ whole genome shotgun (WGS) entry which is preliminary data.</text>
</comment>
<gene>
    <name evidence="2" type="ORF">GO738_12575</name>
</gene>
<feature type="transmembrane region" description="Helical" evidence="1">
    <location>
        <begin position="178"/>
        <end position="202"/>
    </location>
</feature>
<protein>
    <submittedName>
        <fullName evidence="2">Uncharacterized protein</fullName>
    </submittedName>
</protein>
<feature type="transmembrane region" description="Helical" evidence="1">
    <location>
        <begin position="257"/>
        <end position="276"/>
    </location>
</feature>
<proteinExistence type="predicted"/>
<sequence>MKDLVCVELRKAFGSKMFAASIIIGSALSVATSFINYFTIYHASYMAAALYETKWFDPSILTCFRYWLVADFNRMTTYLFFMLVPLLAVLPYAWSYMMERSSGYAMQIASRAPRSGYLLAKGAATFASGAAAVAVPVVLGLIVIACLVPARVPDVTSEFYFGIDEASFWSELFYNEPILYSVCYIVLIAGFSGVWAVLVMLTGCAVRDVVALTVLPYLVLIGVRFACENVFYDIVQTALTPFDFLRPVSGVARSNPWVVAGFFALCIAISVGFALMERKRDLL</sequence>
<feature type="transmembrane region" description="Helical" evidence="1">
    <location>
        <begin position="78"/>
        <end position="97"/>
    </location>
</feature>
<accession>A0A6N8IMR0</accession>
<feature type="transmembrane region" description="Helical" evidence="1">
    <location>
        <begin position="118"/>
        <end position="150"/>
    </location>
</feature>
<dbReference type="AlphaFoldDB" id="A0A6N8IMR0"/>
<dbReference type="RefSeq" id="WP_087190955.1">
    <property type="nucleotide sequence ID" value="NZ_DBEZYS010000146.1"/>
</dbReference>
<evidence type="ECO:0000313" key="3">
    <source>
        <dbReference type="Proteomes" id="UP000468327"/>
    </source>
</evidence>